<dbReference type="Pfam" id="PF08241">
    <property type="entry name" value="Methyltransf_11"/>
    <property type="match status" value="1"/>
</dbReference>
<dbReference type="NCBIfam" id="TIGR04344">
    <property type="entry name" value="ovoA_Nterm"/>
    <property type="match status" value="1"/>
</dbReference>
<evidence type="ECO:0000259" key="2">
    <source>
        <dbReference type="Pfam" id="PF08241"/>
    </source>
</evidence>
<sequence>MTKLVPTLKPPLLTGANIEEKRAHIKAYFNNSWAQYESLFSNINKDEAFYIKAESLRHPLVFYFGHTATFYINKLILGKYIDTRINPHLESICAVGVDEMSWDDLNSENYDWPEIDEVRVYRQQVSSLINDIIDTMPLSLPIKPDSLAWIILMGIEHERIHLETSSVIIRMLGLEHLTPVEGWQPCTDSSSAPTNSLVPQTGREVQLGKPDTNATYGWDNEYGDKQVAVADFSASQYLVSNQEYLAFVEAGGYQQPQYWTVEGQQWLAAMKPQLPRFWFKRDDVLYQRNLLSEMPLPLNWPVEVNYLEAKAFCNWLAESSGRYIRLPTEAQWQLMRETQPEDLTTWSEAPGNTNLEFFASSCPVNRFQTNGLFDVLGNVWQWTETPIDGFTGFNVHPLYDDFSTPTFDGKHNLIKGGSWISTGNEAVMHSRYAFRRHFFQHAGFRYIESDSANVPVEPVASYEMDASIANELAAHYGQADNSFGNNLVSAVSAMMAQLSGKNVPTHRALDIGCSVGRGTFELARYFEHVDGIDFTARNIQHALAFKEGQPVRFAPPSEGQLVEFYEVTTKQLELNELADKVDFYQGDGHNLKPQFSGYDLIFCNLVLSDVYDPAAFLAALTQRLNPAGILVLNNDYQWKAATTEPDKWLGGFKVNGENFTGRDGLNQHLSSVFTLLSETTVNQTKRINSRQTTLTCSELTLWQRQ</sequence>
<dbReference type="GO" id="GO:0008757">
    <property type="term" value="F:S-adenosylmethionine-dependent methyltransferase activity"/>
    <property type="evidence" value="ECO:0007669"/>
    <property type="project" value="InterPro"/>
</dbReference>
<protein>
    <submittedName>
        <fullName evidence="3">SAM-dependent methyltransferase</fullName>
    </submittedName>
</protein>
<dbReference type="EMBL" id="MWPV01000006">
    <property type="protein sequence ID" value="OUL56389.1"/>
    <property type="molecule type" value="Genomic_DNA"/>
</dbReference>
<dbReference type="RefSeq" id="WP_086745363.1">
    <property type="nucleotide sequence ID" value="NZ_MWPV01000006.1"/>
</dbReference>
<dbReference type="Gene3D" id="3.90.1580.10">
    <property type="entry name" value="paralog of FGE (formylglycine-generating enzyme)"/>
    <property type="match status" value="1"/>
</dbReference>
<dbReference type="PANTHER" id="PTHR23150">
    <property type="entry name" value="SULFATASE MODIFYING FACTOR 1, 2"/>
    <property type="match status" value="1"/>
</dbReference>
<evidence type="ECO:0000313" key="3">
    <source>
        <dbReference type="EMBL" id="OUL56389.1"/>
    </source>
</evidence>
<dbReference type="InterPro" id="IPR005532">
    <property type="entry name" value="SUMF_dom"/>
</dbReference>
<dbReference type="SUPFAM" id="SSF53335">
    <property type="entry name" value="S-adenosyl-L-methionine-dependent methyltransferases"/>
    <property type="match status" value="1"/>
</dbReference>
<dbReference type="InterPro" id="IPR029063">
    <property type="entry name" value="SAM-dependent_MTases_sf"/>
</dbReference>
<feature type="domain" description="Sulfatase-modifying factor enzyme-like" evidence="1">
    <location>
        <begin position="204"/>
        <end position="446"/>
    </location>
</feature>
<proteinExistence type="predicted"/>
<dbReference type="AlphaFoldDB" id="A0A244CMF6"/>
<accession>A0A244CMF6</accession>
<reference evidence="3 4" key="1">
    <citation type="submission" date="2017-02" db="EMBL/GenBank/DDBJ databases">
        <title>Pseudoalteromonas ulvae TC14 Genome.</title>
        <authorList>
            <person name="Molmeret M."/>
        </authorList>
    </citation>
    <scope>NUCLEOTIDE SEQUENCE [LARGE SCALE GENOMIC DNA]</scope>
    <source>
        <strain evidence="3">TC14</strain>
    </source>
</reference>
<organism evidence="3 4">
    <name type="scientific">Pseudoalteromonas ulvae</name>
    <dbReference type="NCBI Taxonomy" id="107327"/>
    <lineage>
        <taxon>Bacteria</taxon>
        <taxon>Pseudomonadati</taxon>
        <taxon>Pseudomonadota</taxon>
        <taxon>Gammaproteobacteria</taxon>
        <taxon>Alteromonadales</taxon>
        <taxon>Pseudoalteromonadaceae</taxon>
        <taxon>Pseudoalteromonas</taxon>
    </lineage>
</organism>
<keyword evidence="3" id="KW-0489">Methyltransferase</keyword>
<feature type="domain" description="Methyltransferase type 11" evidence="2">
    <location>
        <begin position="509"/>
        <end position="632"/>
    </location>
</feature>
<dbReference type="Gene3D" id="3.40.50.150">
    <property type="entry name" value="Vaccinia Virus protein VP39"/>
    <property type="match status" value="1"/>
</dbReference>
<dbReference type="OrthoDB" id="9768004at2"/>
<keyword evidence="3" id="KW-0808">Transferase</keyword>
<gene>
    <name evidence="3" type="ORF">B1199_17095</name>
</gene>
<evidence type="ECO:0000313" key="4">
    <source>
        <dbReference type="Proteomes" id="UP000194841"/>
    </source>
</evidence>
<dbReference type="GO" id="GO:0120147">
    <property type="term" value="F:formylglycine-generating oxidase activity"/>
    <property type="evidence" value="ECO:0007669"/>
    <property type="project" value="TreeGrafter"/>
</dbReference>
<dbReference type="InterPro" id="IPR013216">
    <property type="entry name" value="Methyltransf_11"/>
</dbReference>
<dbReference type="GO" id="GO:0032259">
    <property type="term" value="P:methylation"/>
    <property type="evidence" value="ECO:0007669"/>
    <property type="project" value="UniProtKB-KW"/>
</dbReference>
<dbReference type="Pfam" id="PF03781">
    <property type="entry name" value="FGE-sulfatase"/>
    <property type="match status" value="1"/>
</dbReference>
<dbReference type="InterPro" id="IPR051043">
    <property type="entry name" value="Sulfatase_Mod_Factor_Kinase"/>
</dbReference>
<dbReference type="InterPro" id="IPR016187">
    <property type="entry name" value="CTDL_fold"/>
</dbReference>
<dbReference type="InterPro" id="IPR027577">
    <property type="entry name" value="OvoA_Nterm"/>
</dbReference>
<dbReference type="FunFam" id="3.90.1580.10:FF:000006">
    <property type="entry name" value="Generic methyltransferase, putative"/>
    <property type="match status" value="1"/>
</dbReference>
<dbReference type="PANTHER" id="PTHR23150:SF26">
    <property type="entry name" value="GENERIC METHYLTRANSFERASE"/>
    <property type="match status" value="1"/>
</dbReference>
<dbReference type="NCBIfam" id="TIGR04345">
    <property type="entry name" value="ovoA_Cterm"/>
    <property type="match status" value="1"/>
</dbReference>
<dbReference type="SUPFAM" id="SSF56436">
    <property type="entry name" value="C-type lectin-like"/>
    <property type="match status" value="1"/>
</dbReference>
<dbReference type="Proteomes" id="UP000194841">
    <property type="component" value="Unassembled WGS sequence"/>
</dbReference>
<dbReference type="InterPro" id="IPR042095">
    <property type="entry name" value="SUMF_sf"/>
</dbReference>
<name>A0A244CMF6_PSEDV</name>
<keyword evidence="4" id="KW-1185">Reference proteome</keyword>
<dbReference type="CDD" id="cd02440">
    <property type="entry name" value="AdoMet_MTases"/>
    <property type="match status" value="1"/>
</dbReference>
<evidence type="ECO:0000259" key="1">
    <source>
        <dbReference type="Pfam" id="PF03781"/>
    </source>
</evidence>
<comment type="caution">
    <text evidence="3">The sequence shown here is derived from an EMBL/GenBank/DDBJ whole genome shotgun (WGS) entry which is preliminary data.</text>
</comment>
<dbReference type="InterPro" id="IPR027625">
    <property type="entry name" value="OvoA_Cterm"/>
</dbReference>